<dbReference type="InterPro" id="IPR007110">
    <property type="entry name" value="Ig-like_dom"/>
</dbReference>
<keyword evidence="1" id="KW-0812">Transmembrane</keyword>
<evidence type="ECO:0000313" key="3">
    <source>
        <dbReference type="EMBL" id="KAK6187354.1"/>
    </source>
</evidence>
<evidence type="ECO:0000256" key="1">
    <source>
        <dbReference type="SAM" id="Phobius"/>
    </source>
</evidence>
<dbReference type="SUPFAM" id="SSF48726">
    <property type="entry name" value="Immunoglobulin"/>
    <property type="match status" value="1"/>
</dbReference>
<keyword evidence="1" id="KW-1133">Transmembrane helix</keyword>
<proteinExistence type="predicted"/>
<sequence>MFGLQYRDLLMISLLFDTSCPGSGTIPIQTVTVNGTANIHWSLQATNIHFIEIKHNNMVNIVLGRPDKLLITDDRLSAIIRESDITLTITNVRYKDAGIYTCLINIAQESKDVQLIVSELEKGSTVNVTETVPSTSIRMDDKTDLQWPGDEGSDRVELIVMVVIGLMVLFFILLAANTLYFRRKFIRGERVDSIGMYYICHVKILERIQHL</sequence>
<protein>
    <recommendedName>
        <fullName evidence="2">Ig-like domain-containing protein</fullName>
    </recommendedName>
</protein>
<gene>
    <name evidence="3" type="ORF">SNE40_005406</name>
</gene>
<dbReference type="AlphaFoldDB" id="A0AAN8K9Z9"/>
<reference evidence="3 4" key="1">
    <citation type="submission" date="2024-01" db="EMBL/GenBank/DDBJ databases">
        <title>The genome of the rayed Mediterranean limpet Patella caerulea (Linnaeus, 1758).</title>
        <authorList>
            <person name="Anh-Thu Weber A."/>
            <person name="Halstead-Nussloch G."/>
        </authorList>
    </citation>
    <scope>NUCLEOTIDE SEQUENCE [LARGE SCALE GENOMIC DNA]</scope>
    <source>
        <strain evidence="3">AATW-2023a</strain>
        <tissue evidence="3">Whole specimen</tissue>
    </source>
</reference>
<dbReference type="InterPro" id="IPR013783">
    <property type="entry name" value="Ig-like_fold"/>
</dbReference>
<dbReference type="InterPro" id="IPR013106">
    <property type="entry name" value="Ig_V-set"/>
</dbReference>
<feature type="domain" description="Ig-like" evidence="2">
    <location>
        <begin position="19"/>
        <end position="118"/>
    </location>
</feature>
<feature type="transmembrane region" description="Helical" evidence="1">
    <location>
        <begin position="158"/>
        <end position="180"/>
    </location>
</feature>
<dbReference type="PROSITE" id="PS50835">
    <property type="entry name" value="IG_LIKE"/>
    <property type="match status" value="1"/>
</dbReference>
<evidence type="ECO:0000313" key="4">
    <source>
        <dbReference type="Proteomes" id="UP001347796"/>
    </source>
</evidence>
<dbReference type="Gene3D" id="2.60.40.10">
    <property type="entry name" value="Immunoglobulins"/>
    <property type="match status" value="1"/>
</dbReference>
<accession>A0AAN8K9Z9</accession>
<evidence type="ECO:0000259" key="2">
    <source>
        <dbReference type="PROSITE" id="PS50835"/>
    </source>
</evidence>
<keyword evidence="4" id="KW-1185">Reference proteome</keyword>
<dbReference type="SMART" id="SM00409">
    <property type="entry name" value="IG"/>
    <property type="match status" value="1"/>
</dbReference>
<name>A0AAN8K9Z9_PATCE</name>
<dbReference type="Pfam" id="PF07686">
    <property type="entry name" value="V-set"/>
    <property type="match status" value="1"/>
</dbReference>
<dbReference type="Proteomes" id="UP001347796">
    <property type="component" value="Unassembled WGS sequence"/>
</dbReference>
<keyword evidence="1" id="KW-0472">Membrane</keyword>
<comment type="caution">
    <text evidence="3">The sequence shown here is derived from an EMBL/GenBank/DDBJ whole genome shotgun (WGS) entry which is preliminary data.</text>
</comment>
<organism evidence="3 4">
    <name type="scientific">Patella caerulea</name>
    <name type="common">Rayed Mediterranean limpet</name>
    <dbReference type="NCBI Taxonomy" id="87958"/>
    <lineage>
        <taxon>Eukaryota</taxon>
        <taxon>Metazoa</taxon>
        <taxon>Spiralia</taxon>
        <taxon>Lophotrochozoa</taxon>
        <taxon>Mollusca</taxon>
        <taxon>Gastropoda</taxon>
        <taxon>Patellogastropoda</taxon>
        <taxon>Patelloidea</taxon>
        <taxon>Patellidae</taxon>
        <taxon>Patella</taxon>
    </lineage>
</organism>
<dbReference type="InterPro" id="IPR036179">
    <property type="entry name" value="Ig-like_dom_sf"/>
</dbReference>
<dbReference type="EMBL" id="JAZGQO010000004">
    <property type="protein sequence ID" value="KAK6187354.1"/>
    <property type="molecule type" value="Genomic_DNA"/>
</dbReference>
<dbReference type="InterPro" id="IPR003599">
    <property type="entry name" value="Ig_sub"/>
</dbReference>